<dbReference type="Proteomes" id="UP000095706">
    <property type="component" value="Unassembled WGS sequence"/>
</dbReference>
<dbReference type="GO" id="GO:0019350">
    <property type="term" value="P:teichoic acid biosynthetic process"/>
    <property type="evidence" value="ECO:0007669"/>
    <property type="project" value="UniProtKB-KW"/>
</dbReference>
<evidence type="ECO:0000256" key="1">
    <source>
        <dbReference type="ARBA" id="ARBA00022679"/>
    </source>
</evidence>
<evidence type="ECO:0000313" key="6">
    <source>
        <dbReference type="EMBL" id="MCG4763920.1"/>
    </source>
</evidence>
<dbReference type="PANTHER" id="PTHR43015:SF1">
    <property type="entry name" value="D-RIBITOL-5-PHOSPHATE CYTIDYLYLTRANSFERASE"/>
    <property type="match status" value="1"/>
</dbReference>
<dbReference type="RefSeq" id="WP_055228334.1">
    <property type="nucleotide sequence ID" value="NZ_CYYV01000013.1"/>
</dbReference>
<accession>A0A174HC68</accession>
<dbReference type="AlphaFoldDB" id="A0A174HC68"/>
<dbReference type="GO" id="GO:0005829">
    <property type="term" value="C:cytosol"/>
    <property type="evidence" value="ECO:0007669"/>
    <property type="project" value="TreeGrafter"/>
</dbReference>
<reference evidence="7" key="3">
    <citation type="submission" date="2020-02" db="EMBL/GenBank/DDBJ databases">
        <authorList>
            <person name="Littmann E."/>
            <person name="Sorbara M."/>
        </authorList>
    </citation>
    <scope>NUCLEOTIDE SEQUENCE</scope>
    <source>
        <strain evidence="7">MSK.14.54</strain>
    </source>
</reference>
<evidence type="ECO:0000256" key="2">
    <source>
        <dbReference type="ARBA" id="ARBA00022695"/>
    </source>
</evidence>
<dbReference type="InterPro" id="IPR029044">
    <property type="entry name" value="Nucleotide-diphossugar_trans"/>
</dbReference>
<organism evidence="5 8">
    <name type="scientific">Fusicatenibacter saccharivorans</name>
    <dbReference type="NCBI Taxonomy" id="1150298"/>
    <lineage>
        <taxon>Bacteria</taxon>
        <taxon>Bacillati</taxon>
        <taxon>Bacillota</taxon>
        <taxon>Clostridia</taxon>
        <taxon>Lachnospirales</taxon>
        <taxon>Lachnospiraceae</taxon>
        <taxon>Fusicatenibacter</taxon>
    </lineage>
</organism>
<dbReference type="PANTHER" id="PTHR43015">
    <property type="entry name" value="D-RIBITOL-5-PHOSPHATE CYTIDYLYLTRANSFERASE"/>
    <property type="match status" value="1"/>
</dbReference>
<keyword evidence="3" id="KW-0777">Teichoic acid biosynthesis</keyword>
<name>A0A174HC68_9FIRM</name>
<dbReference type="FunFam" id="3.90.550.10:FF:000003">
    <property type="entry name" value="2-C-methyl-D-erythritol 4-phosphate cytidylyltransferase"/>
    <property type="match status" value="1"/>
</dbReference>
<keyword evidence="9" id="KW-1185">Reference proteome</keyword>
<dbReference type="InterPro" id="IPR034683">
    <property type="entry name" value="IspD/TarI"/>
</dbReference>
<reference evidence="6" key="4">
    <citation type="submission" date="2022-01" db="EMBL/GenBank/DDBJ databases">
        <title>Collection of gut derived symbiotic bacterial strains cultured from healthy donors.</title>
        <authorList>
            <person name="Lin H."/>
            <person name="Kohout C."/>
            <person name="Waligurski E."/>
            <person name="Pamer E.G."/>
        </authorList>
    </citation>
    <scope>NUCLEOTIDE SEQUENCE</scope>
    <source>
        <strain evidence="6">DFI.5.49</strain>
    </source>
</reference>
<dbReference type="SUPFAM" id="SSF53448">
    <property type="entry name" value="Nucleotide-diphospho-sugar transferases"/>
    <property type="match status" value="1"/>
</dbReference>
<dbReference type="EMBL" id="JAAITQ010000031">
    <property type="protein sequence ID" value="NSE17404.1"/>
    <property type="molecule type" value="Genomic_DNA"/>
</dbReference>
<dbReference type="InterPro" id="IPR018294">
    <property type="entry name" value="ISPD_synthase_CS"/>
</dbReference>
<dbReference type="NCBIfam" id="NF001183">
    <property type="entry name" value="PRK00155.1-3"/>
    <property type="match status" value="1"/>
</dbReference>
<evidence type="ECO:0000313" key="8">
    <source>
        <dbReference type="Proteomes" id="UP000095706"/>
    </source>
</evidence>
<evidence type="ECO:0000256" key="4">
    <source>
        <dbReference type="HAMAP-Rule" id="MF_02068"/>
    </source>
</evidence>
<comment type="similarity">
    <text evidence="4">Belongs to the IspD/TarI cytidylyltransferase family. TarI subfamily.</text>
</comment>
<dbReference type="CDD" id="cd02516">
    <property type="entry name" value="CDP-ME_synthetase"/>
    <property type="match status" value="1"/>
</dbReference>
<dbReference type="HAMAP" id="MF_02068">
    <property type="entry name" value="TarI"/>
    <property type="match status" value="1"/>
</dbReference>
<dbReference type="Proteomes" id="UP001199915">
    <property type="component" value="Unassembled WGS sequence"/>
</dbReference>
<dbReference type="Gene3D" id="3.90.550.10">
    <property type="entry name" value="Spore Coat Polysaccharide Biosynthesis Protein SpsA, Chain A"/>
    <property type="match status" value="1"/>
</dbReference>
<evidence type="ECO:0000313" key="7">
    <source>
        <dbReference type="EMBL" id="NSE17404.1"/>
    </source>
</evidence>
<sequence>MNIAVIFAGGVGSRMHSKERPKQFLEMYNKPIIIHTLEHFQDHSLIDAIVVVCIESWIPYLNDLLYKFRIEKVKKVVSGGETGQLSIYNGLIAAKEIAGHEKTVVLIHDGVRPLITDKLITDNIESVLHYGSAITTAKVKETILVVNEKDSSIDYVPSRNNSRVAKAPQSFWLDDIISTHEKALAKGEKNWIDSCTMMQEYGFKMHLIDGPSQNIKITTPEDFYTMRAILEAQENEQIYGFEN</sequence>
<comment type="function">
    <text evidence="4">Catalyzes the transfer of the cytidylyl group of CTP to D-ribitol 5-phosphate.</text>
</comment>
<evidence type="ECO:0000256" key="3">
    <source>
        <dbReference type="ARBA" id="ARBA00022944"/>
    </source>
</evidence>
<keyword evidence="2 4" id="KW-0548">Nucleotidyltransferase</keyword>
<feature type="binding site" evidence="4">
    <location>
        <begin position="80"/>
        <end position="86"/>
    </location>
    <ligand>
        <name>CTP</name>
        <dbReference type="ChEBI" id="CHEBI:37563"/>
    </ligand>
</feature>
<feature type="binding site" evidence="4">
    <location>
        <begin position="7"/>
        <end position="10"/>
    </location>
    <ligand>
        <name>CTP</name>
        <dbReference type="ChEBI" id="CHEBI:37563"/>
    </ligand>
</feature>
<dbReference type="EC" id="2.7.7.40" evidence="4"/>
<evidence type="ECO:0000313" key="9">
    <source>
        <dbReference type="Proteomes" id="UP000768180"/>
    </source>
</evidence>
<feature type="site" description="Transition state stabilizer" evidence="4">
    <location>
        <position position="14"/>
    </location>
</feature>
<protein>
    <recommendedName>
        <fullName evidence="4">Ribitol-5-phosphate cytidylyltransferase</fullName>
        <ecNumber evidence="4">2.7.7.40</ecNumber>
    </recommendedName>
</protein>
<feature type="site" description="Positions ribitol 5-phosphate for the nucleophilic attack" evidence="4">
    <location>
        <position position="216"/>
    </location>
</feature>
<reference evidence="7 9" key="2">
    <citation type="journal article" date="2020" name="Cell Host Microbe">
        <title>Functional and Genomic Variation between Human-Derived Isolates of Lachnospiraceae Reveals Inter- and Intra-Species Diversity.</title>
        <authorList>
            <person name="Sorbara M.T."/>
            <person name="Littmann E.R."/>
            <person name="Fontana E."/>
            <person name="Moody T.U."/>
            <person name="Kohout C.E."/>
            <person name="Gjonbalaj M."/>
            <person name="Eaton V."/>
            <person name="Seok R."/>
            <person name="Leiner I.M."/>
            <person name="Pamer E.G."/>
        </authorList>
    </citation>
    <scope>NUCLEOTIDE SEQUENCE [LARGE SCALE GENOMIC DNA]</scope>
    <source>
        <strain evidence="7 9">MSK.14.54</strain>
    </source>
</reference>
<keyword evidence="1 4" id="KW-0808">Transferase</keyword>
<dbReference type="Proteomes" id="UP000768180">
    <property type="component" value="Unassembled WGS sequence"/>
</dbReference>
<dbReference type="InterPro" id="IPR034709">
    <property type="entry name" value="TarI"/>
</dbReference>
<dbReference type="GO" id="GO:0050518">
    <property type="term" value="F:2-C-methyl-D-erythritol 4-phosphate cytidylyltransferase activity"/>
    <property type="evidence" value="ECO:0007669"/>
    <property type="project" value="UniProtKB-ARBA"/>
</dbReference>
<comment type="caution">
    <text evidence="4">Lacks conserved residue(s) required for the propagation of feature annotation.</text>
</comment>
<dbReference type="EMBL" id="CYYV01000013">
    <property type="protein sequence ID" value="CUO72424.1"/>
    <property type="molecule type" value="Genomic_DNA"/>
</dbReference>
<evidence type="ECO:0000313" key="5">
    <source>
        <dbReference type="EMBL" id="CUO72424.1"/>
    </source>
</evidence>
<dbReference type="GO" id="GO:0047349">
    <property type="term" value="F:D-ribitol-5-phosphate cytidylyltransferase activity"/>
    <property type="evidence" value="ECO:0007669"/>
    <property type="project" value="UniProtKB-UniRule"/>
</dbReference>
<dbReference type="Pfam" id="PF01128">
    <property type="entry name" value="IspD"/>
    <property type="match status" value="1"/>
</dbReference>
<dbReference type="EMBL" id="JAKNFS010000001">
    <property type="protein sequence ID" value="MCG4763920.1"/>
    <property type="molecule type" value="Genomic_DNA"/>
</dbReference>
<dbReference type="PROSITE" id="PS01295">
    <property type="entry name" value="ISPD"/>
    <property type="match status" value="1"/>
</dbReference>
<feature type="site" description="Transition state stabilizer" evidence="4">
    <location>
        <position position="22"/>
    </location>
</feature>
<gene>
    <name evidence="5" type="primary">ispD1_1</name>
    <name evidence="5" type="ORF">ERS852406_02668</name>
    <name evidence="7" type="ORF">G5B05_13560</name>
    <name evidence="6" type="ORF">L0N21_00055</name>
</gene>
<reference evidence="5 8" key="1">
    <citation type="submission" date="2015-09" db="EMBL/GenBank/DDBJ databases">
        <authorList>
            <consortium name="Pathogen Informatics"/>
        </authorList>
    </citation>
    <scope>NUCLEOTIDE SEQUENCE [LARGE SCALE GENOMIC DNA]</scope>
    <source>
        <strain evidence="5 8">2789STDY5608849</strain>
    </source>
</reference>
<feature type="site" description="Positions ribitol 5-phosphate for the nucleophilic attack" evidence="4">
    <location>
        <position position="159"/>
    </location>
</feature>
<proteinExistence type="inferred from homology"/>
<comment type="catalytic activity">
    <reaction evidence="4">
        <text>D-ribitol 5-phosphate + CTP + H(+) = CDP-L-ribitol + diphosphate</text>
        <dbReference type="Rhea" id="RHEA:12456"/>
        <dbReference type="ChEBI" id="CHEBI:15378"/>
        <dbReference type="ChEBI" id="CHEBI:33019"/>
        <dbReference type="ChEBI" id="CHEBI:37563"/>
        <dbReference type="ChEBI" id="CHEBI:57608"/>
        <dbReference type="ChEBI" id="CHEBI:57695"/>
        <dbReference type="EC" id="2.7.7.40"/>
    </reaction>
</comment>
<dbReference type="GO" id="GO:0008299">
    <property type="term" value="P:isoprenoid biosynthetic process"/>
    <property type="evidence" value="ECO:0007669"/>
    <property type="project" value="InterPro"/>
</dbReference>